<dbReference type="RefSeq" id="WP_260747191.1">
    <property type="nucleotide sequence ID" value="NZ_CP092109.1"/>
</dbReference>
<feature type="domain" description="RCK C-terminal" evidence="8">
    <location>
        <begin position="204"/>
        <end position="288"/>
    </location>
</feature>
<keyword evidence="2" id="KW-0813">Transport</keyword>
<dbReference type="PROSITE" id="PS01271">
    <property type="entry name" value="NA_SULFATE"/>
    <property type="match status" value="1"/>
</dbReference>
<evidence type="ECO:0000256" key="6">
    <source>
        <dbReference type="ARBA" id="ARBA00023136"/>
    </source>
</evidence>
<feature type="transmembrane region" description="Helical" evidence="7">
    <location>
        <begin position="27"/>
        <end position="44"/>
    </location>
</feature>
<dbReference type="InterPro" id="IPR004680">
    <property type="entry name" value="Cit_transptr-like_dom"/>
</dbReference>
<dbReference type="CDD" id="cd01115">
    <property type="entry name" value="SLC13_permease"/>
    <property type="match status" value="1"/>
</dbReference>
<dbReference type="PROSITE" id="PS51202">
    <property type="entry name" value="RCK_C"/>
    <property type="match status" value="2"/>
</dbReference>
<keyword evidence="6 7" id="KW-0472">Membrane</keyword>
<dbReference type="PANTHER" id="PTHR43652">
    <property type="entry name" value="BASIC AMINO ACID ANTIPORTER YFCC-RELATED"/>
    <property type="match status" value="1"/>
</dbReference>
<keyword evidence="3 7" id="KW-0812">Transmembrane</keyword>
<feature type="transmembrane region" description="Helical" evidence="7">
    <location>
        <begin position="473"/>
        <end position="493"/>
    </location>
</feature>
<evidence type="ECO:0000313" key="10">
    <source>
        <dbReference type="Proteomes" id="UP001060414"/>
    </source>
</evidence>
<evidence type="ECO:0000256" key="2">
    <source>
        <dbReference type="ARBA" id="ARBA00022448"/>
    </source>
</evidence>
<dbReference type="InterPro" id="IPR031312">
    <property type="entry name" value="Na/sul_symport_CS"/>
</dbReference>
<feature type="transmembrane region" description="Helical" evidence="7">
    <location>
        <begin position="505"/>
        <end position="523"/>
    </location>
</feature>
<feature type="transmembrane region" description="Helical" evidence="7">
    <location>
        <begin position="528"/>
        <end position="546"/>
    </location>
</feature>
<dbReference type="InterPro" id="IPR051679">
    <property type="entry name" value="DASS-Related_Transporters"/>
</dbReference>
<feature type="domain" description="RCK C-terminal" evidence="8">
    <location>
        <begin position="296"/>
        <end position="380"/>
    </location>
</feature>
<evidence type="ECO:0000256" key="3">
    <source>
        <dbReference type="ARBA" id="ARBA00022692"/>
    </source>
</evidence>
<evidence type="ECO:0000256" key="4">
    <source>
        <dbReference type="ARBA" id="ARBA00022737"/>
    </source>
</evidence>
<keyword evidence="4" id="KW-0677">Repeat</keyword>
<dbReference type="EMBL" id="CP092109">
    <property type="protein sequence ID" value="UWZ78831.1"/>
    <property type="molecule type" value="Genomic_DNA"/>
</dbReference>
<organism evidence="9 10">
    <name type="scientific">Geoalkalibacter halelectricus</name>
    <dbReference type="NCBI Taxonomy" id="2847045"/>
    <lineage>
        <taxon>Bacteria</taxon>
        <taxon>Pseudomonadati</taxon>
        <taxon>Thermodesulfobacteriota</taxon>
        <taxon>Desulfuromonadia</taxon>
        <taxon>Desulfuromonadales</taxon>
        <taxon>Geoalkalibacteraceae</taxon>
        <taxon>Geoalkalibacter</taxon>
    </lineage>
</organism>
<keyword evidence="5 7" id="KW-1133">Transmembrane helix</keyword>
<proteinExistence type="predicted"/>
<feature type="transmembrane region" description="Helical" evidence="7">
    <location>
        <begin position="398"/>
        <end position="430"/>
    </location>
</feature>
<gene>
    <name evidence="9" type="ORF">L9S41_14250</name>
</gene>
<dbReference type="Gene3D" id="3.30.70.1450">
    <property type="entry name" value="Regulator of K+ conductance, C-terminal domain"/>
    <property type="match status" value="2"/>
</dbReference>
<keyword evidence="10" id="KW-1185">Reference proteome</keyword>
<evidence type="ECO:0000256" key="5">
    <source>
        <dbReference type="ARBA" id="ARBA00022989"/>
    </source>
</evidence>
<evidence type="ECO:0000256" key="7">
    <source>
        <dbReference type="SAM" id="Phobius"/>
    </source>
</evidence>
<feature type="transmembrane region" description="Helical" evidence="7">
    <location>
        <begin position="179"/>
        <end position="199"/>
    </location>
</feature>
<dbReference type="InterPro" id="IPR036721">
    <property type="entry name" value="RCK_C_sf"/>
</dbReference>
<dbReference type="Proteomes" id="UP001060414">
    <property type="component" value="Chromosome"/>
</dbReference>
<accession>A0ABY5ZNK2</accession>
<comment type="subcellular location">
    <subcellularLocation>
        <location evidence="1">Membrane</location>
        <topology evidence="1">Multi-pass membrane protein</topology>
    </subcellularLocation>
</comment>
<feature type="transmembrane region" description="Helical" evidence="7">
    <location>
        <begin position="135"/>
        <end position="159"/>
    </location>
</feature>
<sequence length="588" mass="63605">MLEIVLVLTVLVGAVALFVSEKFPVDLVAFMVLGTLLALGLITPEEGISGFSNPATVTVAAMFILSAGLQKTGAVGTIGFLLTRFGKNHFTALIVIMTGVGIMSAFINNTAAVAVFLPIVMALAAKRKIAASKFLIPLSYASQFGGVCTLIGTSTNLLVSAISEQAGFGAFSMFEFSRLGLIMFATGFAYFLLVGRWLLPERQSQELTAAYELGEYIAEMRVMEGSSLIGKTAMESNLGTEHDVTILRLLDEDRRVWAPYRQRMREGSVLLVRGKLQELMELKKSAHLELNAEFELADKALQDEEMKLVQVLVPPHSRLIGRTLKDTYFRHRYNALVLAIQRRGAPLREKLNSVRLQVGDALLIMAAQKDIDQLRADDDFIVFAEVPEPSLRSHRVPFAIGIVALVVGLAAFNVMPILVSAILGCIAMVLTRCLTLEEAQQSVDWTVIFLLGGILPLGIAMEKTGTAQWLAENALGLVGGLGPIGALAIFYLLTALLTESMSNNASAVLMAPIAIATAISLGIDAKPLLMAVTFAASTSFITPVGYQTNAMVYGLGGYKYTDYVKVGAPLNLIFWVLAVIFIPIFWPF</sequence>
<name>A0ABY5ZNK2_9BACT</name>
<evidence type="ECO:0000256" key="1">
    <source>
        <dbReference type="ARBA" id="ARBA00004141"/>
    </source>
</evidence>
<evidence type="ECO:0000259" key="8">
    <source>
        <dbReference type="PROSITE" id="PS51202"/>
    </source>
</evidence>
<dbReference type="InterPro" id="IPR006037">
    <property type="entry name" value="RCK_C"/>
</dbReference>
<feature type="transmembrane region" description="Helical" evidence="7">
    <location>
        <begin position="566"/>
        <end position="586"/>
    </location>
</feature>
<dbReference type="SUPFAM" id="SSF116726">
    <property type="entry name" value="TrkA C-terminal domain-like"/>
    <property type="match status" value="2"/>
</dbReference>
<protein>
    <submittedName>
        <fullName evidence="9">SLC13 family permease</fullName>
    </submittedName>
</protein>
<dbReference type="Pfam" id="PF03600">
    <property type="entry name" value="CitMHS"/>
    <property type="match status" value="1"/>
</dbReference>
<feature type="transmembrane region" description="Helical" evidence="7">
    <location>
        <begin position="90"/>
        <end position="123"/>
    </location>
</feature>
<evidence type="ECO:0000313" key="9">
    <source>
        <dbReference type="EMBL" id="UWZ78831.1"/>
    </source>
</evidence>
<reference evidence="9" key="1">
    <citation type="journal article" date="2022" name="Environ. Microbiol.">
        <title>Geoalkalibacter halelectricus SAP #1 sp. nov. possessing extracellular electron transfer and mineral#reducing capabilities from a haloalkaline environment.</title>
        <authorList>
            <person name="Yadav S."/>
            <person name="Singh R."/>
            <person name="Sundharam S.S."/>
            <person name="Chaudhary S."/>
            <person name="Krishnamurthi S."/>
            <person name="Patil S.A."/>
        </authorList>
    </citation>
    <scope>NUCLEOTIDE SEQUENCE</scope>
    <source>
        <strain evidence="9">SAP-1</strain>
    </source>
</reference>
<feature type="transmembrane region" description="Helical" evidence="7">
    <location>
        <begin position="442"/>
        <end position="461"/>
    </location>
</feature>
<dbReference type="PANTHER" id="PTHR43652:SF2">
    <property type="entry name" value="BASIC AMINO ACID ANTIPORTER YFCC-RELATED"/>
    <property type="match status" value="1"/>
</dbReference>
<feature type="transmembrane region" description="Helical" evidence="7">
    <location>
        <begin position="51"/>
        <end position="70"/>
    </location>
</feature>
<dbReference type="Pfam" id="PF02080">
    <property type="entry name" value="TrkA_C"/>
    <property type="match status" value="2"/>
</dbReference>